<dbReference type="Pfam" id="PF01522">
    <property type="entry name" value="Polysacc_deac_1"/>
    <property type="match status" value="1"/>
</dbReference>
<dbReference type="InterPro" id="IPR002509">
    <property type="entry name" value="NODB_dom"/>
</dbReference>
<dbReference type="PROSITE" id="PS51677">
    <property type="entry name" value="NODB"/>
    <property type="match status" value="1"/>
</dbReference>
<dbReference type="InterPro" id="IPR011330">
    <property type="entry name" value="Glyco_hydro/deAcase_b/a-brl"/>
</dbReference>
<gene>
    <name evidence="5" type="ORF">CAK95_01135</name>
</gene>
<keyword evidence="6" id="KW-1185">Reference proteome</keyword>
<evidence type="ECO:0000313" key="5">
    <source>
        <dbReference type="EMBL" id="ARP97838.1"/>
    </source>
</evidence>
<dbReference type="STRING" id="1235591.CAK95_01135"/>
<reference evidence="5 6" key="1">
    <citation type="submission" date="2017-05" db="EMBL/GenBank/DDBJ databases">
        <title>Full genome sequence of Pseudorhodoplanes sinuspersici.</title>
        <authorList>
            <person name="Dastgheib S.M.M."/>
            <person name="Shavandi M."/>
            <person name="Tirandaz H."/>
        </authorList>
    </citation>
    <scope>NUCLEOTIDE SEQUENCE [LARGE SCALE GENOMIC DNA]</scope>
    <source>
        <strain evidence="5 6">RIPI110</strain>
    </source>
</reference>
<name>A0A1W6ZKA4_9HYPH</name>
<dbReference type="GO" id="GO:0005975">
    <property type="term" value="P:carbohydrate metabolic process"/>
    <property type="evidence" value="ECO:0007669"/>
    <property type="project" value="InterPro"/>
</dbReference>
<protein>
    <recommendedName>
        <fullName evidence="3">Chitooligosaccharide deacetylase</fullName>
    </recommendedName>
    <alternativeName>
        <fullName evidence="4">Nodulation protein B</fullName>
    </alternativeName>
</protein>
<proteinExistence type="inferred from homology"/>
<evidence type="ECO:0000256" key="1">
    <source>
        <dbReference type="ARBA" id="ARBA00003236"/>
    </source>
</evidence>
<comment type="similarity">
    <text evidence="2">Belongs to the polysaccharide deacetylase family.</text>
</comment>
<evidence type="ECO:0000256" key="2">
    <source>
        <dbReference type="ARBA" id="ARBA00010973"/>
    </source>
</evidence>
<dbReference type="PANTHER" id="PTHR43123:SF4">
    <property type="entry name" value="POLYSACCHARIDE DEACETYLASE"/>
    <property type="match status" value="1"/>
</dbReference>
<comment type="function">
    <text evidence="1">Is involved in generating a small heat-stable compound (Nod), an acylated oligomer of N-acetylglucosamine, that stimulates mitosis in various plant protoplasts.</text>
</comment>
<dbReference type="Proteomes" id="UP000194137">
    <property type="component" value="Chromosome"/>
</dbReference>
<sequence length="279" mass="30765">MEPQGPNLPSEWPKTRPIGVSVSIMLEGWTDDAAPGIGPMGNPLRAGVFDTQAKSWAEYGARTGAWRLLDVLEDTKTHAVFYVSGVLAERHPALMQAIAKSGHTVAAHSWSQHIIPAYQTREEEHADLKRCIQALQTSTGSRPEGWISPRATPSQNTPELLALEGFSWIADAFDRDLPYRIDTKSGPITAVPFTMEVNDFPLCIRYGHSPDAFVRTLQALLDGWSEIRSPFACIDLTAHAHVFGRPAGAIAFKQAIRLVQQSAVSWMTTHAELGRLFQR</sequence>
<dbReference type="Gene3D" id="3.20.20.370">
    <property type="entry name" value="Glycoside hydrolase/deacetylase"/>
    <property type="match status" value="1"/>
</dbReference>
<evidence type="ECO:0000313" key="6">
    <source>
        <dbReference type="Proteomes" id="UP000194137"/>
    </source>
</evidence>
<evidence type="ECO:0000256" key="4">
    <source>
        <dbReference type="ARBA" id="ARBA00032976"/>
    </source>
</evidence>
<organism evidence="5 6">
    <name type="scientific">Pseudorhodoplanes sinuspersici</name>
    <dbReference type="NCBI Taxonomy" id="1235591"/>
    <lineage>
        <taxon>Bacteria</taxon>
        <taxon>Pseudomonadati</taxon>
        <taxon>Pseudomonadota</taxon>
        <taxon>Alphaproteobacteria</taxon>
        <taxon>Hyphomicrobiales</taxon>
        <taxon>Pseudorhodoplanes</taxon>
    </lineage>
</organism>
<dbReference type="SUPFAM" id="SSF88713">
    <property type="entry name" value="Glycoside hydrolase/deacetylase"/>
    <property type="match status" value="1"/>
</dbReference>
<dbReference type="GO" id="GO:0016810">
    <property type="term" value="F:hydrolase activity, acting on carbon-nitrogen (but not peptide) bonds"/>
    <property type="evidence" value="ECO:0007669"/>
    <property type="project" value="InterPro"/>
</dbReference>
<dbReference type="EMBL" id="CP021112">
    <property type="protein sequence ID" value="ARP97838.1"/>
    <property type="molecule type" value="Genomic_DNA"/>
</dbReference>
<dbReference type="AlphaFoldDB" id="A0A1W6ZKA4"/>
<accession>A0A1W6ZKA4</accession>
<dbReference type="PANTHER" id="PTHR43123">
    <property type="entry name" value="POLYSACCHARIDE DEACETYLASE-RELATED"/>
    <property type="match status" value="1"/>
</dbReference>
<dbReference type="KEGG" id="psin:CAK95_01135"/>
<evidence type="ECO:0000256" key="3">
    <source>
        <dbReference type="ARBA" id="ARBA00020071"/>
    </source>
</evidence>